<evidence type="ECO:0000313" key="18">
    <source>
        <dbReference type="EMBL" id="KAK9744760.1"/>
    </source>
</evidence>
<evidence type="ECO:0000256" key="7">
    <source>
        <dbReference type="ARBA" id="ARBA00022801"/>
    </source>
</evidence>
<comment type="subcellular location">
    <subcellularLocation>
        <location evidence="1">Cell membrane</location>
        <topology evidence="1">Lipid-anchor</topology>
        <topology evidence="1">GPI-anchor</topology>
    </subcellularLocation>
</comment>
<dbReference type="Gene3D" id="3.40.720.10">
    <property type="entry name" value="Alkaline Phosphatase, subunit A"/>
    <property type="match status" value="1"/>
</dbReference>
<dbReference type="CDD" id="cd16012">
    <property type="entry name" value="ALP"/>
    <property type="match status" value="1"/>
</dbReference>
<evidence type="ECO:0000256" key="5">
    <source>
        <dbReference type="ARBA" id="ARBA00022622"/>
    </source>
</evidence>
<feature type="binding site" evidence="14">
    <location>
        <position position="363"/>
    </location>
    <ligand>
        <name>Zn(2+)</name>
        <dbReference type="ChEBI" id="CHEBI:29105"/>
        <label>2</label>
    </ligand>
</feature>
<dbReference type="Pfam" id="PF00245">
    <property type="entry name" value="Alk_phosphatase"/>
    <property type="match status" value="1"/>
</dbReference>
<keyword evidence="19" id="KW-1185">Reference proteome</keyword>
<evidence type="ECO:0000256" key="13">
    <source>
        <dbReference type="PIRSR" id="PIRSR601952-1"/>
    </source>
</evidence>
<accession>A0AAW1MF43</accession>
<feature type="binding site" evidence="14">
    <location>
        <position position="354"/>
    </location>
    <ligand>
        <name>Mg(2+)</name>
        <dbReference type="ChEBI" id="CHEBI:18420"/>
    </ligand>
</feature>
<dbReference type="InterPro" id="IPR017850">
    <property type="entry name" value="Alkaline_phosphatase_core_sf"/>
</dbReference>
<evidence type="ECO:0000256" key="1">
    <source>
        <dbReference type="ARBA" id="ARBA00004609"/>
    </source>
</evidence>
<feature type="signal peptide" evidence="17">
    <location>
        <begin position="1"/>
        <end position="19"/>
    </location>
</feature>
<feature type="binding site" evidence="14">
    <location>
        <position position="359"/>
    </location>
    <ligand>
        <name>Zn(2+)</name>
        <dbReference type="ChEBI" id="CHEBI:29105"/>
        <label>2</label>
    </ligand>
</feature>
<dbReference type="FunFam" id="3.40.720.10:FF:000008">
    <property type="entry name" value="Alkaline phosphatase"/>
    <property type="match status" value="1"/>
</dbReference>
<organism evidence="18 19">
    <name type="scientific">Popillia japonica</name>
    <name type="common">Japanese beetle</name>
    <dbReference type="NCBI Taxonomy" id="7064"/>
    <lineage>
        <taxon>Eukaryota</taxon>
        <taxon>Metazoa</taxon>
        <taxon>Ecdysozoa</taxon>
        <taxon>Arthropoda</taxon>
        <taxon>Hexapoda</taxon>
        <taxon>Insecta</taxon>
        <taxon>Pterygota</taxon>
        <taxon>Neoptera</taxon>
        <taxon>Endopterygota</taxon>
        <taxon>Coleoptera</taxon>
        <taxon>Polyphaga</taxon>
        <taxon>Scarabaeiformia</taxon>
        <taxon>Scarabaeidae</taxon>
        <taxon>Rutelinae</taxon>
        <taxon>Popillia</taxon>
    </lineage>
</organism>
<dbReference type="GO" id="GO:0098552">
    <property type="term" value="C:side of membrane"/>
    <property type="evidence" value="ECO:0007669"/>
    <property type="project" value="UniProtKB-KW"/>
</dbReference>
<feature type="binding site" evidence="14">
    <location>
        <position position="204"/>
    </location>
    <ligand>
        <name>Mg(2+)</name>
        <dbReference type="ChEBI" id="CHEBI:18420"/>
    </ligand>
</feature>
<name>A0AAW1MF43_POPJA</name>
<sequence>MSAAKLVLFLTAITCSVIAMPERKVSGQNFAQVERAMHPNVQKAGALNVNPDEFGTSYWKNQAQETILNKKDMTFNKNVAKNVIMFLGDGMSVATIKSARVLAGQLNGEDGEGNRLAMEYFPYTGFSKTYCADAQVPDSACTATAYLRGIKANYATIGVNGQVARGDCAASLLEENRVDSIATWSQAAGKRTGIVTTTTVTHASPAGNYAYTSERHWESDDVTFGNDCDDIAYQLIYGKTGQSFNVALGGGRSNFLPTGYTDEEGVVGNRLDERNLVEEWLASKSSANAAYVWNRTSLLELDEEVDYLFGLFEDEHMKYYLDDVNHEEPTLEEMTEAAIKVLSKSENGYFLFVEGGRIDQAHHSNLPRKALMEAVEFSKAIQKAKDLTNEEETLIVVTSDHAHSLTMSGSADRGFDILGIGIAAEDEINYPILNYINGPGYRAEEDGHRYNFSQNDLSDKDLQYPSLVPLSSATHSGEDVGIFASGPWSHLFVGFNEQNVIPHIMAFASCVGEGYTACDE</sequence>
<proteinExistence type="inferred from homology"/>
<feature type="active site" description="Phosphoserine intermediate" evidence="13">
    <location>
        <position position="139"/>
    </location>
</feature>
<dbReference type="AlphaFoldDB" id="A0AAW1MF43"/>
<keyword evidence="12" id="KW-0449">Lipoprotein</keyword>
<evidence type="ECO:0000256" key="15">
    <source>
        <dbReference type="RuleBase" id="RU003946"/>
    </source>
</evidence>
<feature type="binding site" evidence="14">
    <location>
        <position position="202"/>
    </location>
    <ligand>
        <name>Mg(2+)</name>
        <dbReference type="ChEBI" id="CHEBI:18420"/>
    </ligand>
</feature>
<dbReference type="SMART" id="SM00098">
    <property type="entry name" value="alkPPc"/>
    <property type="match status" value="1"/>
</dbReference>
<keyword evidence="5" id="KW-0336">GPI-anchor</keyword>
<evidence type="ECO:0000256" key="4">
    <source>
        <dbReference type="ARBA" id="ARBA00022475"/>
    </source>
</evidence>
<comment type="cofactor">
    <cofactor evidence="14">
        <name>Zn(2+)</name>
        <dbReference type="ChEBI" id="CHEBI:29105"/>
    </cofactor>
    <text evidence="14">Binds 2 Zn(2+) ions.</text>
</comment>
<evidence type="ECO:0000256" key="9">
    <source>
        <dbReference type="ARBA" id="ARBA00022842"/>
    </source>
</evidence>
<dbReference type="PANTHER" id="PTHR11596:SF91">
    <property type="entry name" value="ALKALINE PHOSPHATASE-RELATED"/>
    <property type="match status" value="1"/>
</dbReference>
<dbReference type="Proteomes" id="UP001458880">
    <property type="component" value="Unassembled WGS sequence"/>
</dbReference>
<keyword evidence="8 14" id="KW-0862">Zinc</keyword>
<keyword evidence="17" id="KW-0732">Signal</keyword>
<dbReference type="GO" id="GO:0005886">
    <property type="term" value="C:plasma membrane"/>
    <property type="evidence" value="ECO:0007669"/>
    <property type="project" value="UniProtKB-SubCell"/>
</dbReference>
<feature type="binding site" evidence="14">
    <location>
        <position position="475"/>
    </location>
    <ligand>
        <name>Zn(2+)</name>
        <dbReference type="ChEBI" id="CHEBI:29105"/>
        <label>2</label>
    </ligand>
</feature>
<dbReference type="PRINTS" id="PR00113">
    <property type="entry name" value="ALKPHPHTASE"/>
</dbReference>
<dbReference type="InterPro" id="IPR001952">
    <property type="entry name" value="Alkaline_phosphatase"/>
</dbReference>
<comment type="caution">
    <text evidence="18">The sequence shown here is derived from an EMBL/GenBank/DDBJ whole genome shotgun (WGS) entry which is preliminary data.</text>
</comment>
<protein>
    <recommendedName>
        <fullName evidence="3 16">Alkaline phosphatase</fullName>
        <ecNumber evidence="3 16">3.1.3.1</ecNumber>
    </recommendedName>
</protein>
<evidence type="ECO:0000313" key="19">
    <source>
        <dbReference type="Proteomes" id="UP001458880"/>
    </source>
</evidence>
<dbReference type="EMBL" id="JASPKY010000055">
    <property type="protein sequence ID" value="KAK9744760.1"/>
    <property type="molecule type" value="Genomic_DNA"/>
</dbReference>
<feature type="binding site" evidence="14">
    <location>
        <position position="89"/>
    </location>
    <ligand>
        <name>Zn(2+)</name>
        <dbReference type="ChEBI" id="CHEBI:29105"/>
        <label>2</label>
    </ligand>
</feature>
<gene>
    <name evidence="18" type="ORF">QE152_g7450</name>
</gene>
<evidence type="ECO:0000256" key="6">
    <source>
        <dbReference type="ARBA" id="ARBA00022723"/>
    </source>
</evidence>
<comment type="cofactor">
    <cofactor evidence="14">
        <name>Mg(2+)</name>
        <dbReference type="ChEBI" id="CHEBI:18420"/>
    </cofactor>
    <text evidence="14">Binds 1 Mg(2+) ion.</text>
</comment>
<evidence type="ECO:0000256" key="17">
    <source>
        <dbReference type="SAM" id="SignalP"/>
    </source>
</evidence>
<keyword evidence="6 14" id="KW-0479">Metal-binding</keyword>
<feature type="binding site" evidence="14">
    <location>
        <position position="89"/>
    </location>
    <ligand>
        <name>Mg(2+)</name>
        <dbReference type="ChEBI" id="CHEBI:18420"/>
    </ligand>
</feature>
<reference evidence="18 19" key="1">
    <citation type="journal article" date="2024" name="BMC Genomics">
        <title>De novo assembly and annotation of Popillia japonica's genome with initial clues to its potential as an invasive pest.</title>
        <authorList>
            <person name="Cucini C."/>
            <person name="Boschi S."/>
            <person name="Funari R."/>
            <person name="Cardaioli E."/>
            <person name="Iannotti N."/>
            <person name="Marturano G."/>
            <person name="Paoli F."/>
            <person name="Bruttini M."/>
            <person name="Carapelli A."/>
            <person name="Frati F."/>
            <person name="Nardi F."/>
        </authorList>
    </citation>
    <scope>NUCLEOTIDE SEQUENCE [LARGE SCALE GENOMIC DNA]</scope>
    <source>
        <strain evidence="18">DMR45628</strain>
    </source>
</reference>
<keyword evidence="7 16" id="KW-0378">Hydrolase</keyword>
<keyword evidence="4" id="KW-1003">Cell membrane</keyword>
<dbReference type="GO" id="GO:0046872">
    <property type="term" value="F:metal ion binding"/>
    <property type="evidence" value="ECO:0007669"/>
    <property type="project" value="UniProtKB-KW"/>
</dbReference>
<keyword evidence="11" id="KW-0325">Glycoprotein</keyword>
<dbReference type="PROSITE" id="PS00123">
    <property type="entry name" value="ALKALINE_PHOSPHATASE"/>
    <property type="match status" value="1"/>
</dbReference>
<feature type="binding site" evidence="14">
    <location>
        <position position="400"/>
    </location>
    <ligand>
        <name>Zn(2+)</name>
        <dbReference type="ChEBI" id="CHEBI:29105"/>
        <label>2</label>
    </ligand>
</feature>
<evidence type="ECO:0000256" key="11">
    <source>
        <dbReference type="ARBA" id="ARBA00023180"/>
    </source>
</evidence>
<dbReference type="InterPro" id="IPR018299">
    <property type="entry name" value="Alkaline_phosphatase_AS"/>
</dbReference>
<evidence type="ECO:0000256" key="12">
    <source>
        <dbReference type="ARBA" id="ARBA00023288"/>
    </source>
</evidence>
<evidence type="ECO:0000256" key="3">
    <source>
        <dbReference type="ARBA" id="ARBA00012647"/>
    </source>
</evidence>
<dbReference type="PANTHER" id="PTHR11596">
    <property type="entry name" value="ALKALINE PHOSPHATASE"/>
    <property type="match status" value="1"/>
</dbReference>
<evidence type="ECO:0000256" key="8">
    <source>
        <dbReference type="ARBA" id="ARBA00022833"/>
    </source>
</evidence>
<evidence type="ECO:0000256" key="16">
    <source>
        <dbReference type="RuleBase" id="RU003947"/>
    </source>
</evidence>
<dbReference type="GO" id="GO:0004035">
    <property type="term" value="F:alkaline phosphatase activity"/>
    <property type="evidence" value="ECO:0007669"/>
    <property type="project" value="UniProtKB-EC"/>
</dbReference>
<evidence type="ECO:0000256" key="14">
    <source>
        <dbReference type="PIRSR" id="PIRSR601952-2"/>
    </source>
</evidence>
<feature type="chain" id="PRO_5043945991" description="Alkaline phosphatase" evidence="17">
    <location>
        <begin position="20"/>
        <end position="520"/>
    </location>
</feature>
<keyword evidence="10" id="KW-0472">Membrane</keyword>
<feature type="binding site" evidence="14">
    <location>
        <position position="401"/>
    </location>
    <ligand>
        <name>Zn(2+)</name>
        <dbReference type="ChEBI" id="CHEBI:29105"/>
        <label>2</label>
    </ligand>
</feature>
<comment type="catalytic activity">
    <reaction evidence="16">
        <text>a phosphate monoester + H2O = an alcohol + phosphate</text>
        <dbReference type="Rhea" id="RHEA:15017"/>
        <dbReference type="ChEBI" id="CHEBI:15377"/>
        <dbReference type="ChEBI" id="CHEBI:30879"/>
        <dbReference type="ChEBI" id="CHEBI:43474"/>
        <dbReference type="ChEBI" id="CHEBI:67140"/>
        <dbReference type="EC" id="3.1.3.1"/>
    </reaction>
</comment>
<comment type="similarity">
    <text evidence="2 15">Belongs to the alkaline phosphatase family.</text>
</comment>
<dbReference type="SUPFAM" id="SSF53649">
    <property type="entry name" value="Alkaline phosphatase-like"/>
    <property type="match status" value="1"/>
</dbReference>
<evidence type="ECO:0000256" key="10">
    <source>
        <dbReference type="ARBA" id="ARBA00023136"/>
    </source>
</evidence>
<dbReference type="EC" id="3.1.3.1" evidence="3 16"/>
<keyword evidence="9 14" id="KW-0460">Magnesium</keyword>
<evidence type="ECO:0000256" key="2">
    <source>
        <dbReference type="ARBA" id="ARBA00005984"/>
    </source>
</evidence>